<dbReference type="Pfam" id="PF09429">
    <property type="entry name" value="Wbp11"/>
    <property type="match status" value="1"/>
</dbReference>
<proteinExistence type="predicted"/>
<feature type="compositionally biased region" description="Basic and acidic residues" evidence="1">
    <location>
        <begin position="81"/>
        <end position="92"/>
    </location>
</feature>
<feature type="compositionally biased region" description="Basic and acidic residues" evidence="1">
    <location>
        <begin position="441"/>
        <end position="451"/>
    </location>
</feature>
<accession>A0A8K0UKR5</accession>
<feature type="compositionally biased region" description="Basic and acidic residues" evidence="1">
    <location>
        <begin position="24"/>
        <end position="33"/>
    </location>
</feature>
<evidence type="ECO:0000256" key="1">
    <source>
        <dbReference type="SAM" id="MobiDB-lite"/>
    </source>
</evidence>
<protein>
    <submittedName>
        <fullName evidence="3">WW domain binding protein 11-domain-containing protein</fullName>
    </submittedName>
</protein>
<sequence length="469" mass="50313">MAKGKSANPADAHRKALRKKELKKNKAERSKARDFALVKKDTRDIEEEIEKLEGVPTLSAADTARLKELKDELARVNKKKEDYVAEHPEHRKLVFKQRKHQNDTAEGSESKAMPKSRRLFNKDGLPRHPERSIYYDPVMNPYGVAPPGMPYVERALRPDEIDSDRDDDQGSDDDIVMPAGPPPDTAEDPDDSDDDIPMPDGPPPPKDGTLPGPLPTLPAMPPLPPLPPIALIPGQLPPPLQVIQSQMQPPYQALPPLPPPPPGFPGPLPGIIAPPSGFPPFPPPLPNFTGGIPPPPPMPLSALPPPPPGFFPRRHQSTSSMQDPLSSIPHQTFQAHKALTKPPPHPSLPPKPIQGPSAIAISNAATVSAAPQLRDLKKESTAFVPSALKRKKTGAGAGGTTQVNAAPSVGPNDEMDSVAAAPRPDLLGTLKGQFGTATPAHTERSQKKAKPDDYAQFMAEMGDILGPAP</sequence>
<name>A0A8K0UKR5_9AGAR</name>
<reference evidence="3" key="1">
    <citation type="journal article" date="2021" name="New Phytol.">
        <title>Evolutionary innovations through gain and loss of genes in the ectomycorrhizal Boletales.</title>
        <authorList>
            <person name="Wu G."/>
            <person name="Miyauchi S."/>
            <person name="Morin E."/>
            <person name="Kuo A."/>
            <person name="Drula E."/>
            <person name="Varga T."/>
            <person name="Kohler A."/>
            <person name="Feng B."/>
            <person name="Cao Y."/>
            <person name="Lipzen A."/>
            <person name="Daum C."/>
            <person name="Hundley H."/>
            <person name="Pangilinan J."/>
            <person name="Johnson J."/>
            <person name="Barry K."/>
            <person name="LaButti K."/>
            <person name="Ng V."/>
            <person name="Ahrendt S."/>
            <person name="Min B."/>
            <person name="Choi I.G."/>
            <person name="Park H."/>
            <person name="Plett J.M."/>
            <person name="Magnuson J."/>
            <person name="Spatafora J.W."/>
            <person name="Nagy L.G."/>
            <person name="Henrissat B."/>
            <person name="Grigoriev I.V."/>
            <person name="Yang Z.L."/>
            <person name="Xu J."/>
            <person name="Martin F.M."/>
        </authorList>
    </citation>
    <scope>NUCLEOTIDE SEQUENCE</scope>
    <source>
        <strain evidence="3">KKN 215</strain>
    </source>
</reference>
<dbReference type="Proteomes" id="UP000813824">
    <property type="component" value="Unassembled WGS sequence"/>
</dbReference>
<dbReference type="InterPro" id="IPR019007">
    <property type="entry name" value="Wbp11/ELF5/Saf1_N"/>
</dbReference>
<feature type="region of interest" description="Disordered" evidence="1">
    <location>
        <begin position="250"/>
        <end position="360"/>
    </location>
</feature>
<feature type="region of interest" description="Disordered" evidence="1">
    <location>
        <begin position="390"/>
        <end position="451"/>
    </location>
</feature>
<feature type="compositionally biased region" description="Pro residues" evidence="1">
    <location>
        <begin position="341"/>
        <end position="353"/>
    </location>
</feature>
<keyword evidence="4" id="KW-1185">Reference proteome</keyword>
<dbReference type="Pfam" id="PF12622">
    <property type="entry name" value="NpwBP"/>
    <property type="match status" value="1"/>
</dbReference>
<feature type="compositionally biased region" description="Basic and acidic residues" evidence="1">
    <location>
        <begin position="120"/>
        <end position="133"/>
    </location>
</feature>
<feature type="compositionally biased region" description="Acidic residues" evidence="1">
    <location>
        <begin position="185"/>
        <end position="197"/>
    </location>
</feature>
<feature type="region of interest" description="Disordered" evidence="1">
    <location>
        <begin position="81"/>
        <end position="232"/>
    </location>
</feature>
<dbReference type="AlphaFoldDB" id="A0A8K0UKR5"/>
<dbReference type="OrthoDB" id="205569at2759"/>
<feature type="compositionally biased region" description="Pro residues" evidence="1">
    <location>
        <begin position="276"/>
        <end position="310"/>
    </location>
</feature>
<feature type="compositionally biased region" description="Pro residues" evidence="1">
    <location>
        <begin position="252"/>
        <end position="268"/>
    </location>
</feature>
<feature type="compositionally biased region" description="Acidic residues" evidence="1">
    <location>
        <begin position="161"/>
        <end position="175"/>
    </location>
</feature>
<evidence type="ECO:0000313" key="3">
    <source>
        <dbReference type="EMBL" id="KAH8099308.1"/>
    </source>
</evidence>
<dbReference type="EMBL" id="JAEVFJ010000020">
    <property type="protein sequence ID" value="KAH8099308.1"/>
    <property type="molecule type" value="Genomic_DNA"/>
</dbReference>
<feature type="region of interest" description="Disordered" evidence="1">
    <location>
        <begin position="1"/>
        <end position="33"/>
    </location>
</feature>
<feature type="compositionally biased region" description="Pro residues" evidence="1">
    <location>
        <begin position="199"/>
        <end position="232"/>
    </location>
</feature>
<evidence type="ECO:0000259" key="2">
    <source>
        <dbReference type="Pfam" id="PF09429"/>
    </source>
</evidence>
<evidence type="ECO:0000313" key="4">
    <source>
        <dbReference type="Proteomes" id="UP000813824"/>
    </source>
</evidence>
<feature type="domain" description="Wbp11/ELF5/Saf1 N-terminal" evidence="2">
    <location>
        <begin position="4"/>
        <end position="78"/>
    </location>
</feature>
<gene>
    <name evidence="3" type="ORF">BXZ70DRAFT_291786</name>
</gene>
<dbReference type="GO" id="GO:0006396">
    <property type="term" value="P:RNA processing"/>
    <property type="evidence" value="ECO:0007669"/>
    <property type="project" value="InterPro"/>
</dbReference>
<organism evidence="3 4">
    <name type="scientific">Cristinia sonorae</name>
    <dbReference type="NCBI Taxonomy" id="1940300"/>
    <lineage>
        <taxon>Eukaryota</taxon>
        <taxon>Fungi</taxon>
        <taxon>Dikarya</taxon>
        <taxon>Basidiomycota</taxon>
        <taxon>Agaricomycotina</taxon>
        <taxon>Agaricomycetes</taxon>
        <taxon>Agaricomycetidae</taxon>
        <taxon>Agaricales</taxon>
        <taxon>Pleurotineae</taxon>
        <taxon>Stephanosporaceae</taxon>
        <taxon>Cristinia</taxon>
    </lineage>
</organism>
<feature type="compositionally biased region" description="Polar residues" evidence="1">
    <location>
        <begin position="317"/>
        <end position="334"/>
    </location>
</feature>
<comment type="caution">
    <text evidence="3">The sequence shown here is derived from an EMBL/GenBank/DDBJ whole genome shotgun (WGS) entry which is preliminary data.</text>
</comment>